<dbReference type="PANTHER" id="PTHR47691:SF3">
    <property type="entry name" value="HTH-TYPE TRANSCRIPTIONAL REGULATOR RV0890C-RELATED"/>
    <property type="match status" value="1"/>
</dbReference>
<keyword evidence="1" id="KW-0238">DNA-binding</keyword>
<evidence type="ECO:0000256" key="2">
    <source>
        <dbReference type="PROSITE-ProRule" id="PRU00339"/>
    </source>
</evidence>
<dbReference type="InterPro" id="IPR019734">
    <property type="entry name" value="TPR_rpt"/>
</dbReference>
<evidence type="ECO:0000259" key="4">
    <source>
        <dbReference type="SMART" id="SM00862"/>
    </source>
</evidence>
<feature type="domain" description="Bacterial transcriptional activator" evidence="5">
    <location>
        <begin position="93"/>
        <end position="232"/>
    </location>
</feature>
<reference evidence="7" key="1">
    <citation type="journal article" date="2019" name="Int. J. Syst. Evol. Microbiol.">
        <title>The Global Catalogue of Microorganisms (GCM) 10K type strain sequencing project: providing services to taxonomists for standard genome sequencing and annotation.</title>
        <authorList>
            <consortium name="The Broad Institute Genomics Platform"/>
            <consortium name="The Broad Institute Genome Sequencing Center for Infectious Disease"/>
            <person name="Wu L."/>
            <person name="Ma J."/>
        </authorList>
    </citation>
    <scope>NUCLEOTIDE SEQUENCE [LARGE SCALE GENOMIC DNA]</scope>
    <source>
        <strain evidence="7">CGMCC 1.15399</strain>
    </source>
</reference>
<dbReference type="Proteomes" id="UP001597097">
    <property type="component" value="Unassembled WGS sequence"/>
</dbReference>
<dbReference type="CDD" id="cd15831">
    <property type="entry name" value="BTAD"/>
    <property type="match status" value="1"/>
</dbReference>
<organism evidence="6 7">
    <name type="scientific">Nonomuraea guangzhouensis</name>
    <dbReference type="NCBI Taxonomy" id="1291555"/>
    <lineage>
        <taxon>Bacteria</taxon>
        <taxon>Bacillati</taxon>
        <taxon>Actinomycetota</taxon>
        <taxon>Actinomycetes</taxon>
        <taxon>Streptosporangiales</taxon>
        <taxon>Streptosporangiaceae</taxon>
        <taxon>Nonomuraea</taxon>
    </lineage>
</organism>
<feature type="region of interest" description="Disordered" evidence="3">
    <location>
        <begin position="241"/>
        <end position="274"/>
    </location>
</feature>
<sequence length="1104" mass="117069">MRFGILGSTRAWRADGGEVPLGGRARRALLALLLIRPGEVVTYDRLIDVLYGEQPPKNAQHALHSQVSRLRGDGIMVERAATGYRLAVDPGDVDAHRFLRLAEAGRQALDADPDRAAALLGEALSLWRGTALADLDPAHAVPLEERHVAAQEDRIEADLRRGAHRVTIPELGELIERHPLRERLRGQLMRALSADGRQAEALVVYEQTRRLLADELGTDPSPDLSDLHQTLLRGELARLTPRPTIAPGPAPVGPTARTPPAATTPGPAGPTATVLATAEPTPATPATTGQIAVASGGSGMPVRLTTLVGRDYDLAAVGALLDSARLVTLLGPGGAGKTRLAVEVAGQRPDACMAELASLNEGAGLPQAVLGALGVREGGLLGGPTEPLVGQDAGSADPAALSRLIAALAERSLLLVLDNCEHLIEDVAAFAERLLAACPQLRILATSREPLGITAEHLWPVRPLATPDAVRLFTDRAAAVRPGFTPDETVERICSALDGLPLAIELAAARMRTHEAPELAERLAGTDRFRLLSRGSRTADARHQTLRAVVAWSWELLTEPERAMAARLTVFSGGATATAAAEVCGLPDAEELLDSLADKSLLNVAAGRYRMLETIRAFCAEQLPDETSVRRAHATYFLGLAQKADPHLRAAEQLDWLESLSAEHDNLRTALRWAAEAGEVRLGMRLLAAQSAYLWMRGMRGSTRASAVALLAAAGPAPDPELGDAYVLCLLTVAGGEATGELWARHSAVADAIVSAGEGTREYPVLTFLWPMITAAMHAPEPTLAVLARATTSPDLWERAMARMMWAYSLMARGEYAQAQADLVSALDALRALGDRWGSMISLDALAWLAGIHGDRATALARTDEAIVLAEELDATEDLADLLCNRGDHHLRADPAAARADYERAAELARRVGVPTNVASALRGLGDVALEEGDLVRARELYEEALRRSDPRWLRTTGSRIRLLVGLGRLAAADGDLLAAAAWHRRAIEAALATGAMPECARAFESLARLALLEEGGALLSAKLLGAATAVLSGIRLDTPVAADVSAQVRAVLGDEAYERAWNEGSALTHFQAAHLAGVSDAAIASSPLRLIAILPGELGVRPR</sequence>
<evidence type="ECO:0000313" key="6">
    <source>
        <dbReference type="EMBL" id="MFD1545561.1"/>
    </source>
</evidence>
<dbReference type="SMART" id="SM01043">
    <property type="entry name" value="BTAD"/>
    <property type="match status" value="1"/>
</dbReference>
<evidence type="ECO:0000313" key="7">
    <source>
        <dbReference type="Proteomes" id="UP001597097"/>
    </source>
</evidence>
<evidence type="ECO:0000259" key="5">
    <source>
        <dbReference type="SMART" id="SM01043"/>
    </source>
</evidence>
<dbReference type="EMBL" id="JBHUCM010000048">
    <property type="protein sequence ID" value="MFD1545561.1"/>
    <property type="molecule type" value="Genomic_DNA"/>
</dbReference>
<dbReference type="PROSITE" id="PS50005">
    <property type="entry name" value="TPR"/>
    <property type="match status" value="1"/>
</dbReference>
<feature type="domain" description="OmpR/PhoB-type" evidence="4">
    <location>
        <begin position="16"/>
        <end position="86"/>
    </location>
</feature>
<dbReference type="PANTHER" id="PTHR47691">
    <property type="entry name" value="REGULATOR-RELATED"/>
    <property type="match status" value="1"/>
</dbReference>
<dbReference type="InterPro" id="IPR005158">
    <property type="entry name" value="BTAD"/>
</dbReference>
<dbReference type="Pfam" id="PF03704">
    <property type="entry name" value="BTAD"/>
    <property type="match status" value="1"/>
</dbReference>
<name>A0ABW4GTB0_9ACTN</name>
<comment type="caution">
    <text evidence="6">The sequence shown here is derived from an EMBL/GenBank/DDBJ whole genome shotgun (WGS) entry which is preliminary data.</text>
</comment>
<feature type="repeat" description="TPR" evidence="2">
    <location>
        <begin position="919"/>
        <end position="952"/>
    </location>
</feature>
<gene>
    <name evidence="6" type="ORF">ACFSJ0_51575</name>
</gene>
<keyword evidence="2" id="KW-0802">TPR repeat</keyword>
<dbReference type="InterPro" id="IPR001867">
    <property type="entry name" value="OmpR/PhoB-type_DNA-bd"/>
</dbReference>
<dbReference type="Pfam" id="PF13424">
    <property type="entry name" value="TPR_12"/>
    <property type="match status" value="1"/>
</dbReference>
<keyword evidence="7" id="KW-1185">Reference proteome</keyword>
<evidence type="ECO:0000256" key="3">
    <source>
        <dbReference type="SAM" id="MobiDB-lite"/>
    </source>
</evidence>
<proteinExistence type="predicted"/>
<dbReference type="SMART" id="SM00862">
    <property type="entry name" value="Trans_reg_C"/>
    <property type="match status" value="1"/>
</dbReference>
<protein>
    <submittedName>
        <fullName evidence="6">BTAD domain-containing putative transcriptional regulator</fullName>
    </submittedName>
</protein>
<evidence type="ECO:0000256" key="1">
    <source>
        <dbReference type="ARBA" id="ARBA00023125"/>
    </source>
</evidence>
<feature type="compositionally biased region" description="Low complexity" evidence="3">
    <location>
        <begin position="253"/>
        <end position="274"/>
    </location>
</feature>
<dbReference type="RefSeq" id="WP_219534011.1">
    <property type="nucleotide sequence ID" value="NZ_JAHKRM010000020.1"/>
</dbReference>
<accession>A0ABW4GTB0</accession>